<protein>
    <submittedName>
        <fullName evidence="1">Uncharacterized protein</fullName>
    </submittedName>
</protein>
<dbReference type="AlphaFoldDB" id="A0A7J7KRE1"/>
<keyword evidence="2" id="KW-1185">Reference proteome</keyword>
<dbReference type="Proteomes" id="UP000593567">
    <property type="component" value="Unassembled WGS sequence"/>
</dbReference>
<proteinExistence type="predicted"/>
<evidence type="ECO:0000313" key="2">
    <source>
        <dbReference type="Proteomes" id="UP000593567"/>
    </source>
</evidence>
<comment type="caution">
    <text evidence="1">The sequence shown here is derived from an EMBL/GenBank/DDBJ whole genome shotgun (WGS) entry which is preliminary data.</text>
</comment>
<dbReference type="EMBL" id="VXIV02000109">
    <property type="protein sequence ID" value="KAF6040709.1"/>
    <property type="molecule type" value="Genomic_DNA"/>
</dbReference>
<accession>A0A7J7KRE1</accession>
<organism evidence="1 2">
    <name type="scientific">Bugula neritina</name>
    <name type="common">Brown bryozoan</name>
    <name type="synonym">Sertularia neritina</name>
    <dbReference type="NCBI Taxonomy" id="10212"/>
    <lineage>
        <taxon>Eukaryota</taxon>
        <taxon>Metazoa</taxon>
        <taxon>Spiralia</taxon>
        <taxon>Lophotrochozoa</taxon>
        <taxon>Bryozoa</taxon>
        <taxon>Gymnolaemata</taxon>
        <taxon>Cheilostomatida</taxon>
        <taxon>Flustrina</taxon>
        <taxon>Buguloidea</taxon>
        <taxon>Bugulidae</taxon>
        <taxon>Bugula</taxon>
    </lineage>
</organism>
<reference evidence="1" key="1">
    <citation type="submission" date="2020-06" db="EMBL/GenBank/DDBJ databases">
        <title>Draft genome of Bugula neritina, a colonial animal packing powerful symbionts and potential medicines.</title>
        <authorList>
            <person name="Rayko M."/>
        </authorList>
    </citation>
    <scope>NUCLEOTIDE SEQUENCE [LARGE SCALE GENOMIC DNA]</scope>
    <source>
        <strain evidence="1">Kwan_BN1</strain>
    </source>
</reference>
<name>A0A7J7KRE1_BUGNE</name>
<evidence type="ECO:0000313" key="1">
    <source>
        <dbReference type="EMBL" id="KAF6040709.1"/>
    </source>
</evidence>
<sequence>MISQALTKSEFAKKRAEVLKTKISSTNKNALKDILKRKLEKQINEHDIRGMGITVAEMTKHNMFADPDKTNLMNKAKQILAKKAMAVLQLLYAINSHNYKDVAEALEKYENFMPEDTADTNPLIKQATDNLAKLLTKQLLRSLKGGDLWELHFASQEFKKQKIPDKMNLLQKAEKAIYNKVTAKLRKVTKHPTAQLLRDAITETERDLQFHNITDREGLIKTAKTQLYKILKEKLAEEMKRKDSTKIRNAINRFAFYGVADVSGFLDKANRNLYNIVILPLANSLENAQTAQEALM</sequence>
<gene>
    <name evidence="1" type="ORF">EB796_000976</name>
</gene>